<dbReference type="SUPFAM" id="SSF51206">
    <property type="entry name" value="cAMP-binding domain-like"/>
    <property type="match status" value="2"/>
</dbReference>
<reference evidence="4" key="1">
    <citation type="journal article" date="2006" name="PLoS Biol.">
        <title>Macronuclear genome sequence of the ciliate Tetrahymena thermophila, a model eukaryote.</title>
        <authorList>
            <person name="Eisen J.A."/>
            <person name="Coyne R.S."/>
            <person name="Wu M."/>
            <person name="Wu D."/>
            <person name="Thiagarajan M."/>
            <person name="Wortman J.R."/>
            <person name="Badger J.H."/>
            <person name="Ren Q."/>
            <person name="Amedeo P."/>
            <person name="Jones K.M."/>
            <person name="Tallon L.J."/>
            <person name="Delcher A.L."/>
            <person name="Salzberg S.L."/>
            <person name="Silva J.C."/>
            <person name="Haas B.J."/>
            <person name="Majoros W.H."/>
            <person name="Farzad M."/>
            <person name="Carlton J.M."/>
            <person name="Smith R.K. Jr."/>
            <person name="Garg J."/>
            <person name="Pearlman R.E."/>
            <person name="Karrer K.M."/>
            <person name="Sun L."/>
            <person name="Manning G."/>
            <person name="Elde N.C."/>
            <person name="Turkewitz A.P."/>
            <person name="Asai D.J."/>
            <person name="Wilkes D.E."/>
            <person name="Wang Y."/>
            <person name="Cai H."/>
            <person name="Collins K."/>
            <person name="Stewart B.A."/>
            <person name="Lee S.R."/>
            <person name="Wilamowska K."/>
            <person name="Weinberg Z."/>
            <person name="Ruzzo W.L."/>
            <person name="Wloga D."/>
            <person name="Gaertig J."/>
            <person name="Frankel J."/>
            <person name="Tsao C.-C."/>
            <person name="Gorovsky M.A."/>
            <person name="Keeling P.J."/>
            <person name="Waller R.F."/>
            <person name="Patron N.J."/>
            <person name="Cherry J.M."/>
            <person name="Stover N.A."/>
            <person name="Krieger C.J."/>
            <person name="del Toro C."/>
            <person name="Ryder H.F."/>
            <person name="Williamson S.C."/>
            <person name="Barbeau R.A."/>
            <person name="Hamilton E.P."/>
            <person name="Orias E."/>
        </authorList>
    </citation>
    <scope>NUCLEOTIDE SEQUENCE [LARGE SCALE GENOMIC DNA]</scope>
    <source>
        <strain evidence="4">SB210</strain>
    </source>
</reference>
<dbReference type="KEGG" id="tet:TTHERM_00715670"/>
<dbReference type="InterPro" id="IPR000595">
    <property type="entry name" value="cNMP-bd_dom"/>
</dbReference>
<dbReference type="InParanoid" id="I7LZM1"/>
<name>I7LZM1_TETTS</name>
<dbReference type="PANTHER" id="PTHR23011:SF28">
    <property type="entry name" value="CYCLIC NUCLEOTIDE-BINDING DOMAIN CONTAINING PROTEIN"/>
    <property type="match status" value="1"/>
</dbReference>
<protein>
    <submittedName>
        <fullName evidence="3">Cyclic nucleotide-binding domain protein</fullName>
    </submittedName>
</protein>
<dbReference type="SMART" id="SM00100">
    <property type="entry name" value="cNMP"/>
    <property type="match status" value="2"/>
</dbReference>
<feature type="compositionally biased region" description="Polar residues" evidence="1">
    <location>
        <begin position="1002"/>
        <end position="1014"/>
    </location>
</feature>
<organism evidence="3 4">
    <name type="scientific">Tetrahymena thermophila (strain SB210)</name>
    <dbReference type="NCBI Taxonomy" id="312017"/>
    <lineage>
        <taxon>Eukaryota</taxon>
        <taxon>Sar</taxon>
        <taxon>Alveolata</taxon>
        <taxon>Ciliophora</taxon>
        <taxon>Intramacronucleata</taxon>
        <taxon>Oligohymenophorea</taxon>
        <taxon>Hymenostomatida</taxon>
        <taxon>Tetrahymenina</taxon>
        <taxon>Tetrahymenidae</taxon>
        <taxon>Tetrahymena</taxon>
    </lineage>
</organism>
<feature type="region of interest" description="Disordered" evidence="1">
    <location>
        <begin position="1162"/>
        <end position="1190"/>
    </location>
</feature>
<dbReference type="PANTHER" id="PTHR23011">
    <property type="entry name" value="CYCLIC NUCLEOTIDE-BINDING DOMAIN CONTAINING PROTEIN"/>
    <property type="match status" value="1"/>
</dbReference>
<evidence type="ECO:0000313" key="4">
    <source>
        <dbReference type="Proteomes" id="UP000009168"/>
    </source>
</evidence>
<sequence length="1485" mass="170662">MNQSKTQNSQQAPITDDEKQKQKKKIVEILKKPPLTRLQSQLVQLQKATENIKFFKELNEKEKDDEIHKQCCQYMMYEQHPKGHPVIVINTVGDKFYIILSGSCSVHIKKNQDDQSEIPELIKVAVMPTGAGFGELALISNKPRMATIICEEDCEFLTLQKRPFDKILKNKNQINSKLAYLESLAFLQEINKGYLRDIYSRSDFKSFVNKQSVFLEGEEADAMYIVTKGTFKAMKKFYVKGPQENDLSQKRLEDQAIEQFRVKEKKLEFKVMQIMTFNQNEYFGEEELIEKKNNFVDNKESSDSSKRSYTVICESVEGELLRIRKQLFRAKVMGDYNGERYMLEHVRQKKNMLKAKCQQVQEQVDKFWKYLKEDRQQLQNNLQLEEESKKRKLIADQFSDSSSFTNLDDHMKAQKPSQRKLLKKGSLNLDNQIVQFMTGNDLLEDKQLTRKGKKDALDKRYSLITSNRELLSQNLMAMIEQHVNQGNNSTKPQSSKNIPVQLNQRKSLANLDSVSQKQFSEGLQKLINQMKDKEVIEEEGNQNQGKSKTSQNFFQEVMITQFINQGQQNQNNQRNSKILDEKNQFLKQLIEKQEAKQVQQPANSQQNSPFKQIKELSLQQQQEILFELFQNHPSQKEQIKQKKYSIASNNENLMQTISSREDKNINLMGLDNRDIPVSKYEMFKDIIKIEEKREFKFTDDTKDDIVTKKQIQKMPYKNYLKEQQEKNQNKLFQSLKKKATKHIKIDASQSKDEHNIVFIEPYKSLNSSPNFKNFPLNNIQENNNQYFFNGNIPHHQSLNQLSPAITPEQLNAPRAQIQSQQDQTRKSISINILQIDPSKKQAGPLSPKIHPSSNKINMIKKNLFETVTQIAKSEQKIKKGTVPLSEDQYYHTKNKSQCELSYPITIRSQAFMTQQQQDDLFGARSQSQHNLISCNSRDNIQSGGNQKHKLQSMQSGIISPIEEECLTSKNIEYNDQNDEQRVNPQQALQHKMSIPSLRFINHENQSPDNHTSLKSIPKFLPTQGDSPQGQRQEYYIGQVNSLPQNNLTKDTKQANQPTTTENLMNQQRNQKHFSLNLRSAGSHRVIRQSQNPSISTPNDQVQNNSRISKLNELSQNTSVSSPIGMQKKNLSLKIINGNSLFNKDKNGGIVSKQVANNFKSANISNQNSNSNDKSLQGQHTPVQEEEREEQTPIANMLYTTPNTFAKTPQNSKFNLNNEISSSSYKANGYGGMLTTNISGDSPQVQQIQYLQRKFTYDSSGKNSKEGGNSSNNNRPTSGNAEIRPYSALNKNKEGTNLFFNFPNANNFVKSSAIKKQKLLSPNSFNSTVSGSPNLNSRKNISIKQIQDLKRKSLQNEIGPIKALCGNGAANHSQSFTNLPQNTNENTVTNSIAHLASHNGHRNSNYQLSNMQYQLNDVNNINDLKTIQQKYNKSDFYQSNHKPLTLFDGFEDIQESVKSQIKPPIQMNKRFQKGFSITHTNNLSHR</sequence>
<evidence type="ECO:0000313" key="3">
    <source>
        <dbReference type="EMBL" id="EAR84263.2"/>
    </source>
</evidence>
<dbReference type="eggNOG" id="KOG1113">
    <property type="taxonomic scope" value="Eukaryota"/>
</dbReference>
<dbReference type="EMBL" id="GG662447">
    <property type="protein sequence ID" value="EAR84263.2"/>
    <property type="molecule type" value="Genomic_DNA"/>
</dbReference>
<dbReference type="RefSeq" id="XP_001031926.2">
    <property type="nucleotide sequence ID" value="XM_001031926.2"/>
</dbReference>
<dbReference type="STRING" id="312017.I7LZM1"/>
<dbReference type="Gene3D" id="2.60.120.10">
    <property type="entry name" value="Jelly Rolls"/>
    <property type="match status" value="2"/>
</dbReference>
<dbReference type="GeneID" id="7831838"/>
<feature type="region of interest" description="Disordered" evidence="1">
    <location>
        <begin position="1"/>
        <end position="23"/>
    </location>
</feature>
<feature type="region of interest" description="Disordered" evidence="1">
    <location>
        <begin position="1257"/>
        <end position="1282"/>
    </location>
</feature>
<accession>I7LZM1</accession>
<feature type="domain" description="Cyclic nucleotide-binding" evidence="2">
    <location>
        <begin position="54"/>
        <end position="168"/>
    </location>
</feature>
<proteinExistence type="predicted"/>
<keyword evidence="4" id="KW-1185">Reference proteome</keyword>
<feature type="compositionally biased region" description="Low complexity" evidence="1">
    <location>
        <begin position="1258"/>
        <end position="1273"/>
    </location>
</feature>
<dbReference type="OrthoDB" id="286597at2759"/>
<dbReference type="Pfam" id="PF00027">
    <property type="entry name" value="cNMP_binding"/>
    <property type="match status" value="1"/>
</dbReference>
<feature type="region of interest" description="Disordered" evidence="1">
    <location>
        <begin position="1002"/>
        <end position="1030"/>
    </location>
</feature>
<dbReference type="PROSITE" id="PS50042">
    <property type="entry name" value="CNMP_BINDING_3"/>
    <property type="match status" value="2"/>
</dbReference>
<feature type="compositionally biased region" description="Polar residues" evidence="1">
    <location>
        <begin position="1"/>
        <end position="13"/>
    </location>
</feature>
<feature type="compositionally biased region" description="Low complexity" evidence="1">
    <location>
        <begin position="1162"/>
        <end position="1174"/>
    </location>
</feature>
<dbReference type="CDD" id="cd00038">
    <property type="entry name" value="CAP_ED"/>
    <property type="match status" value="2"/>
</dbReference>
<gene>
    <name evidence="3" type="ORF">TTHERM_00715670</name>
</gene>
<evidence type="ECO:0000259" key="2">
    <source>
        <dbReference type="PROSITE" id="PS50042"/>
    </source>
</evidence>
<dbReference type="InterPro" id="IPR014710">
    <property type="entry name" value="RmlC-like_jellyroll"/>
</dbReference>
<evidence type="ECO:0000256" key="1">
    <source>
        <dbReference type="SAM" id="MobiDB-lite"/>
    </source>
</evidence>
<dbReference type="InterPro" id="IPR018490">
    <property type="entry name" value="cNMP-bd_dom_sf"/>
</dbReference>
<feature type="domain" description="Cyclic nucleotide-binding" evidence="2">
    <location>
        <begin position="186"/>
        <end position="349"/>
    </location>
</feature>
<dbReference type="Proteomes" id="UP000009168">
    <property type="component" value="Unassembled WGS sequence"/>
</dbReference>